<evidence type="ECO:0000313" key="4">
    <source>
        <dbReference type="Proteomes" id="UP000752171"/>
    </source>
</evidence>
<feature type="domain" description="SGNH hydrolase-type esterase" evidence="2">
    <location>
        <begin position="238"/>
        <end position="373"/>
    </location>
</feature>
<sequence>MASLSSPSGCSSCLWLSQKIAELEGRISVLYQIKDDEDLLDSMLATSQVISAGLDGSLPRAAAPAAQEEEHWPRLGAKPKAAKVCSSTPRQAEPWSIVGGGWRGGRRSALPEYRRNIGVSNKFSMLEDLDEATPTESIRVSSPDLCFTQAPPENPTVQRAWHATTQLTAAGQPSPAGQAPSHTQNGQHGRRSPPRESARRPRGSPLITEPRPHRLPQTQTRRPQPTTLVIGHSIVRNIHHHTATVHSVSGAKVSDITLQLPSLLKEHQSVERIIIHVGCNDIRNQSTELLKKDFTRLLSSIQDCGKSVFISGPIPSLGRGSGHFSRLLNLHTWLQNTCLSQDLHFLDNFNLFWNRPSFYRFDGIHPNRLGAQILGHNMFYSVFNST</sequence>
<name>A0A8T2KRF4_ASTMX</name>
<protein>
    <recommendedName>
        <fullName evidence="2">SGNH hydrolase-type esterase domain-containing protein</fullName>
    </recommendedName>
</protein>
<dbReference type="Gene3D" id="3.40.50.12690">
    <property type="match status" value="1"/>
</dbReference>
<evidence type="ECO:0000256" key="1">
    <source>
        <dbReference type="SAM" id="MobiDB-lite"/>
    </source>
</evidence>
<dbReference type="Pfam" id="PF13472">
    <property type="entry name" value="Lipase_GDSL_2"/>
    <property type="match status" value="1"/>
</dbReference>
<dbReference type="CDD" id="cd00229">
    <property type="entry name" value="SGNH_hydrolase"/>
    <property type="match status" value="1"/>
</dbReference>
<dbReference type="Proteomes" id="UP000752171">
    <property type="component" value="Unassembled WGS sequence"/>
</dbReference>
<comment type="caution">
    <text evidence="3">The sequence shown here is derived from an EMBL/GenBank/DDBJ whole genome shotgun (WGS) entry which is preliminary data.</text>
</comment>
<reference evidence="3 4" key="1">
    <citation type="submission" date="2021-07" db="EMBL/GenBank/DDBJ databases">
        <authorList>
            <person name="Imarazene B."/>
            <person name="Zahm M."/>
            <person name="Klopp C."/>
            <person name="Cabau C."/>
            <person name="Beille S."/>
            <person name="Jouanno E."/>
            <person name="Castinel A."/>
            <person name="Lluch J."/>
            <person name="Gil L."/>
            <person name="Kuchtly C."/>
            <person name="Lopez Roques C."/>
            <person name="Donnadieu C."/>
            <person name="Parrinello H."/>
            <person name="Journot L."/>
            <person name="Du K."/>
            <person name="Schartl M."/>
            <person name="Retaux S."/>
            <person name="Guiguen Y."/>
        </authorList>
    </citation>
    <scope>NUCLEOTIDE SEQUENCE [LARGE SCALE GENOMIC DNA]</scope>
    <source>
        <strain evidence="3">Pach_M1</strain>
        <tissue evidence="3">Testis</tissue>
    </source>
</reference>
<accession>A0A8T2KRF4</accession>
<feature type="compositionally biased region" description="Low complexity" evidence="1">
    <location>
        <begin position="169"/>
        <end position="181"/>
    </location>
</feature>
<dbReference type="SUPFAM" id="SSF52266">
    <property type="entry name" value="SGNH hydrolase"/>
    <property type="match status" value="1"/>
</dbReference>
<evidence type="ECO:0000259" key="2">
    <source>
        <dbReference type="Pfam" id="PF13472"/>
    </source>
</evidence>
<gene>
    <name evidence="3" type="ORF">AMEX_G26567</name>
</gene>
<dbReference type="AlphaFoldDB" id="A0A8T2KRF4"/>
<evidence type="ECO:0000313" key="3">
    <source>
        <dbReference type="EMBL" id="KAG9260322.1"/>
    </source>
</evidence>
<feature type="region of interest" description="Disordered" evidence="1">
    <location>
        <begin position="169"/>
        <end position="223"/>
    </location>
</feature>
<dbReference type="Gene3D" id="3.40.50.12700">
    <property type="match status" value="1"/>
</dbReference>
<organism evidence="3 4">
    <name type="scientific">Astyanax mexicanus</name>
    <name type="common">Blind cave fish</name>
    <name type="synonym">Astyanax fasciatus mexicanus</name>
    <dbReference type="NCBI Taxonomy" id="7994"/>
    <lineage>
        <taxon>Eukaryota</taxon>
        <taxon>Metazoa</taxon>
        <taxon>Chordata</taxon>
        <taxon>Craniata</taxon>
        <taxon>Vertebrata</taxon>
        <taxon>Euteleostomi</taxon>
        <taxon>Actinopterygii</taxon>
        <taxon>Neopterygii</taxon>
        <taxon>Teleostei</taxon>
        <taxon>Ostariophysi</taxon>
        <taxon>Characiformes</taxon>
        <taxon>Characoidei</taxon>
        <taxon>Acestrorhamphidae</taxon>
        <taxon>Acestrorhamphinae</taxon>
        <taxon>Astyanax</taxon>
    </lineage>
</organism>
<dbReference type="EMBL" id="JAICCE010000024">
    <property type="protein sequence ID" value="KAG9260322.1"/>
    <property type="molecule type" value="Genomic_DNA"/>
</dbReference>
<proteinExistence type="predicted"/>
<dbReference type="InterPro" id="IPR013830">
    <property type="entry name" value="SGNH_hydro"/>
</dbReference>